<accession>A0ACC2E2H6</accession>
<evidence type="ECO:0000313" key="2">
    <source>
        <dbReference type="Proteomes" id="UP001162992"/>
    </source>
</evidence>
<protein>
    <submittedName>
        <fullName evidence="1">Uncharacterized protein</fullName>
    </submittedName>
</protein>
<dbReference type="EMBL" id="CM055095">
    <property type="protein sequence ID" value="KAJ7560646.1"/>
    <property type="molecule type" value="Genomic_DNA"/>
</dbReference>
<reference evidence="2" key="1">
    <citation type="journal article" date="2024" name="Proc. Natl. Acad. Sci. U.S.A.">
        <title>Extraordinary preservation of gene collinearity over three hundred million years revealed in homosporous lycophytes.</title>
        <authorList>
            <person name="Li C."/>
            <person name="Wickell D."/>
            <person name="Kuo L.Y."/>
            <person name="Chen X."/>
            <person name="Nie B."/>
            <person name="Liao X."/>
            <person name="Peng D."/>
            <person name="Ji J."/>
            <person name="Jenkins J."/>
            <person name="Williams M."/>
            <person name="Shu S."/>
            <person name="Plott C."/>
            <person name="Barry K."/>
            <person name="Rajasekar S."/>
            <person name="Grimwood J."/>
            <person name="Han X."/>
            <person name="Sun S."/>
            <person name="Hou Z."/>
            <person name="He W."/>
            <person name="Dai G."/>
            <person name="Sun C."/>
            <person name="Schmutz J."/>
            <person name="Leebens-Mack J.H."/>
            <person name="Li F.W."/>
            <person name="Wang L."/>
        </authorList>
    </citation>
    <scope>NUCLEOTIDE SEQUENCE [LARGE SCALE GENOMIC DNA]</scope>
    <source>
        <strain evidence="2">cv. PW_Plant_1</strain>
    </source>
</reference>
<name>A0ACC2E2H6_DIPCM</name>
<dbReference type="Proteomes" id="UP001162992">
    <property type="component" value="Chromosome 4"/>
</dbReference>
<sequence>MVGREILSVAMSMGVQGQSLARLLQFSVLPIAKVLVMCSLGLLMATSWINILSPSVRKQLSKLVFSLFLPCMIFTNLGAAVTLENLLKWWFIPVNIVIACILGCLLGFIVALVIKPPAQFFNLTIVMIGIGNIGNIPLVLIGAVCGDQPNPFGSVSSCNNQGVAYISFGQWVGAVIVYTLVFKMLAPPKSSSEDFQEDPPVVKVYIRHSSSESVPLLQSPPDENEAQNSVDLQNYTDQIFKVLKHLMSWAEKCHIQQLLQPPVAASLLAIGIGAAPPLKRLFFQDNSVFYFVTDSLNIMGAAMVPCIMLVLGGSLVKGPGTSELGLRTTVAITFVRLCLSPLIGLGVVLMADKLKLLPPNDKMFRFVLLLQHSMPSSILAGAVASLQGHAEREASAILFWEHIFSVVSIAGWLVLYLNVLS</sequence>
<keyword evidence="2" id="KW-1185">Reference proteome</keyword>
<gene>
    <name evidence="1" type="ORF">O6H91_04G138700</name>
</gene>
<organism evidence="1 2">
    <name type="scientific">Diphasiastrum complanatum</name>
    <name type="common">Issler's clubmoss</name>
    <name type="synonym">Lycopodium complanatum</name>
    <dbReference type="NCBI Taxonomy" id="34168"/>
    <lineage>
        <taxon>Eukaryota</taxon>
        <taxon>Viridiplantae</taxon>
        <taxon>Streptophyta</taxon>
        <taxon>Embryophyta</taxon>
        <taxon>Tracheophyta</taxon>
        <taxon>Lycopodiopsida</taxon>
        <taxon>Lycopodiales</taxon>
        <taxon>Lycopodiaceae</taxon>
        <taxon>Lycopodioideae</taxon>
        <taxon>Diphasiastrum</taxon>
    </lineage>
</organism>
<proteinExistence type="predicted"/>
<evidence type="ECO:0000313" key="1">
    <source>
        <dbReference type="EMBL" id="KAJ7560646.1"/>
    </source>
</evidence>
<comment type="caution">
    <text evidence="1">The sequence shown here is derived from an EMBL/GenBank/DDBJ whole genome shotgun (WGS) entry which is preliminary data.</text>
</comment>